<feature type="domain" description="Rab-GAP TBC" evidence="3">
    <location>
        <begin position="1"/>
        <end position="212"/>
    </location>
</feature>
<organism evidence="5 6">
    <name type="scientific">Aphanomyces euteiches</name>
    <dbReference type="NCBI Taxonomy" id="100861"/>
    <lineage>
        <taxon>Eukaryota</taxon>
        <taxon>Sar</taxon>
        <taxon>Stramenopiles</taxon>
        <taxon>Oomycota</taxon>
        <taxon>Saprolegniomycetes</taxon>
        <taxon>Saprolegniales</taxon>
        <taxon>Verrucalvaceae</taxon>
        <taxon>Aphanomyces</taxon>
    </lineage>
</organism>
<dbReference type="Pfam" id="PF00566">
    <property type="entry name" value="RabGAP-TBC"/>
    <property type="match status" value="1"/>
</dbReference>
<dbReference type="VEuPathDB" id="FungiDB:AeMF1_021151"/>
<reference evidence="5 6" key="1">
    <citation type="submission" date="2019-07" db="EMBL/GenBank/DDBJ databases">
        <title>Genomics analysis of Aphanomyces spp. identifies a new class of oomycete effector associated with host adaptation.</title>
        <authorList>
            <person name="Gaulin E."/>
        </authorList>
    </citation>
    <scope>NUCLEOTIDE SEQUENCE [LARGE SCALE GENOMIC DNA]</scope>
    <source>
        <strain evidence="5 6">ATCC 201684</strain>
    </source>
</reference>
<dbReference type="GO" id="GO:0005096">
    <property type="term" value="F:GTPase activator activity"/>
    <property type="evidence" value="ECO:0007669"/>
    <property type="project" value="TreeGrafter"/>
</dbReference>
<feature type="domain" description="EF-hand" evidence="4">
    <location>
        <begin position="390"/>
        <end position="425"/>
    </location>
</feature>
<dbReference type="Gene3D" id="1.10.472.80">
    <property type="entry name" value="Ypt/Rab-GAP domain of gyp1p, domain 3"/>
    <property type="match status" value="1"/>
</dbReference>
<dbReference type="PANTHER" id="PTHR22957">
    <property type="entry name" value="TBC1 DOMAIN FAMILY MEMBER GTPASE-ACTIVATING PROTEIN"/>
    <property type="match status" value="1"/>
</dbReference>
<dbReference type="EMBL" id="VJMJ01000107">
    <property type="protein sequence ID" value="KAF0734696.1"/>
    <property type="molecule type" value="Genomic_DNA"/>
</dbReference>
<evidence type="ECO:0000313" key="5">
    <source>
        <dbReference type="EMBL" id="KAF0734696.1"/>
    </source>
</evidence>
<dbReference type="InterPro" id="IPR011992">
    <property type="entry name" value="EF-hand-dom_pair"/>
</dbReference>
<comment type="caution">
    <text evidence="5">The sequence shown here is derived from an EMBL/GenBank/DDBJ whole genome shotgun (WGS) entry which is preliminary data.</text>
</comment>
<dbReference type="Gene3D" id="1.10.8.270">
    <property type="entry name" value="putative rabgap domain of human tbc1 domain family member 14 like domains"/>
    <property type="match status" value="1"/>
</dbReference>
<dbReference type="InterPro" id="IPR002048">
    <property type="entry name" value="EF_hand_dom"/>
</dbReference>
<evidence type="ECO:0000313" key="6">
    <source>
        <dbReference type="Proteomes" id="UP000481153"/>
    </source>
</evidence>
<dbReference type="SUPFAM" id="SSF47473">
    <property type="entry name" value="EF-hand"/>
    <property type="match status" value="1"/>
</dbReference>
<evidence type="ECO:0000256" key="1">
    <source>
        <dbReference type="ARBA" id="ARBA00022837"/>
    </source>
</evidence>
<name>A0A6G0X4D2_9STRA</name>
<gene>
    <name evidence="5" type="ORF">Ae201684_008654</name>
</gene>
<dbReference type="AlphaFoldDB" id="A0A6G0X4D2"/>
<dbReference type="InterPro" id="IPR035969">
    <property type="entry name" value="Rab-GAP_TBC_sf"/>
</dbReference>
<accession>A0A6G0X4D2</accession>
<feature type="region of interest" description="Disordered" evidence="2">
    <location>
        <begin position="533"/>
        <end position="583"/>
    </location>
</feature>
<evidence type="ECO:0000259" key="3">
    <source>
        <dbReference type="PROSITE" id="PS50086"/>
    </source>
</evidence>
<evidence type="ECO:0000256" key="2">
    <source>
        <dbReference type="SAM" id="MobiDB-lite"/>
    </source>
</evidence>
<keyword evidence="1" id="KW-0106">Calcium</keyword>
<dbReference type="PROSITE" id="PS50086">
    <property type="entry name" value="TBC_RABGAP"/>
    <property type="match status" value="1"/>
</dbReference>
<proteinExistence type="predicted"/>
<evidence type="ECO:0000259" key="4">
    <source>
        <dbReference type="PROSITE" id="PS50222"/>
    </source>
</evidence>
<dbReference type="SUPFAM" id="SSF47923">
    <property type="entry name" value="Ypt/Rab-GAP domain of gyp1p"/>
    <property type="match status" value="2"/>
</dbReference>
<keyword evidence="6" id="KW-1185">Reference proteome</keyword>
<dbReference type="Proteomes" id="UP000481153">
    <property type="component" value="Unassembled WGS sequence"/>
</dbReference>
<dbReference type="PROSITE" id="PS00018">
    <property type="entry name" value="EF_HAND_1"/>
    <property type="match status" value="1"/>
</dbReference>
<dbReference type="GO" id="GO:0005509">
    <property type="term" value="F:calcium ion binding"/>
    <property type="evidence" value="ECO:0007669"/>
    <property type="project" value="InterPro"/>
</dbReference>
<dbReference type="Gene3D" id="1.10.238.10">
    <property type="entry name" value="EF-hand"/>
    <property type="match status" value="1"/>
</dbReference>
<dbReference type="PROSITE" id="PS50222">
    <property type="entry name" value="EF_HAND_2"/>
    <property type="match status" value="1"/>
</dbReference>
<protein>
    <submittedName>
        <fullName evidence="5">Uncharacterized protein</fullName>
    </submittedName>
</protein>
<dbReference type="SMART" id="SM00164">
    <property type="entry name" value="TBC"/>
    <property type="match status" value="1"/>
</dbReference>
<dbReference type="InterPro" id="IPR000195">
    <property type="entry name" value="Rab-GAP-TBC_dom"/>
</dbReference>
<dbReference type="PRINTS" id="PR00450">
    <property type="entry name" value="RECOVERIN"/>
</dbReference>
<dbReference type="InterPro" id="IPR018247">
    <property type="entry name" value="EF_Hand_1_Ca_BS"/>
</dbReference>
<sequence length="655" mass="73576">MDWYESSGAHALAARSNVTYQELCARAASPGAVLVADERQIELDVPRTGVSLYRFLMLEDVTEDVNLDLAPLAPHFEVLKRILLAYALRNMRVGYVQGHADVVSFLLGATATQPSRVYDEEQVFWIYTVLMERVFPSDFFARMPKLQGFHVDMEVFSRLIQTKLPALASVLEPGDLTVLSSLLASKWFMTVWVGEIPLPALTAYWRYMLTGSPETGSIAHFVMALSLLELASDAIIASVVDNDGDASFGYKVALEHAANVDTETITALLRFNGQKYSLTEASVELLRADIRVNPHFIEQEVCALHGITHFDRSQLEQLHVEFQYIVTTSPDKASGGGINKDVLRQILIRVIPEWPQTSADQLFQVLQPDARGNIDFQRLMLALSVLCRGSVEEKMRLCFDLYDVDKSGFLDVEKMIAMAASLCEIYQNKVSQQASSPPVSRGKKLRACSSDVTHLVSHALRRRSDEDYDDAEATALFERFDRVLPVAFLHKLLRMDVDRDHKLSFKEWYQGALTEPLILRCFEDEMVFPPQHRRRSSRGIMRIMDTDTPTHYQSGGRRRRSNSSDCTNRSPPSPLGPPEKMFSTGELMKRKDSGRISLLSPTSEFQKFSSTIQLSSRQLDVAAKAILPAMPPPPPPPPPHAKFFKRSICEGCTIL</sequence>